<accession>A0A382NZN1</accession>
<evidence type="ECO:0000313" key="1">
    <source>
        <dbReference type="EMBL" id="SVC66634.1"/>
    </source>
</evidence>
<gene>
    <name evidence="1" type="ORF">METZ01_LOCUS319488</name>
</gene>
<protein>
    <submittedName>
        <fullName evidence="1">Uncharacterized protein</fullName>
    </submittedName>
</protein>
<name>A0A382NZN1_9ZZZZ</name>
<organism evidence="1">
    <name type="scientific">marine metagenome</name>
    <dbReference type="NCBI Taxonomy" id="408172"/>
    <lineage>
        <taxon>unclassified sequences</taxon>
        <taxon>metagenomes</taxon>
        <taxon>ecological metagenomes</taxon>
    </lineage>
</organism>
<dbReference type="EMBL" id="UINC01103895">
    <property type="protein sequence ID" value="SVC66634.1"/>
    <property type="molecule type" value="Genomic_DNA"/>
</dbReference>
<sequence length="60" mass="7184">MLNYILSLIRGITNYKYKLFYEEFIFKRSSKEWANINHEQCMADVFPSMIIMGLQSMVIL</sequence>
<reference evidence="1" key="1">
    <citation type="submission" date="2018-05" db="EMBL/GenBank/DDBJ databases">
        <authorList>
            <person name="Lanie J.A."/>
            <person name="Ng W.-L."/>
            <person name="Kazmierczak K.M."/>
            <person name="Andrzejewski T.M."/>
            <person name="Davidsen T.M."/>
            <person name="Wayne K.J."/>
            <person name="Tettelin H."/>
            <person name="Glass J.I."/>
            <person name="Rusch D."/>
            <person name="Podicherti R."/>
            <person name="Tsui H.-C.T."/>
            <person name="Winkler M.E."/>
        </authorList>
    </citation>
    <scope>NUCLEOTIDE SEQUENCE</scope>
</reference>
<proteinExistence type="predicted"/>
<dbReference type="AlphaFoldDB" id="A0A382NZN1"/>